<accession>A0ACD3A8Z4</accession>
<keyword evidence="2" id="KW-1185">Reference proteome</keyword>
<organism evidence="1 2">
    <name type="scientific">Pluteus cervinus</name>
    <dbReference type="NCBI Taxonomy" id="181527"/>
    <lineage>
        <taxon>Eukaryota</taxon>
        <taxon>Fungi</taxon>
        <taxon>Dikarya</taxon>
        <taxon>Basidiomycota</taxon>
        <taxon>Agaricomycotina</taxon>
        <taxon>Agaricomycetes</taxon>
        <taxon>Agaricomycetidae</taxon>
        <taxon>Agaricales</taxon>
        <taxon>Pluteineae</taxon>
        <taxon>Pluteaceae</taxon>
        <taxon>Pluteus</taxon>
    </lineage>
</organism>
<dbReference type="Proteomes" id="UP000308600">
    <property type="component" value="Unassembled WGS sequence"/>
</dbReference>
<evidence type="ECO:0000313" key="1">
    <source>
        <dbReference type="EMBL" id="TFK62071.1"/>
    </source>
</evidence>
<reference evidence="1 2" key="1">
    <citation type="journal article" date="2019" name="Nat. Ecol. Evol.">
        <title>Megaphylogeny resolves global patterns of mushroom evolution.</title>
        <authorList>
            <person name="Varga T."/>
            <person name="Krizsan K."/>
            <person name="Foldi C."/>
            <person name="Dima B."/>
            <person name="Sanchez-Garcia M."/>
            <person name="Sanchez-Ramirez S."/>
            <person name="Szollosi G.J."/>
            <person name="Szarkandi J.G."/>
            <person name="Papp V."/>
            <person name="Albert L."/>
            <person name="Andreopoulos W."/>
            <person name="Angelini C."/>
            <person name="Antonin V."/>
            <person name="Barry K.W."/>
            <person name="Bougher N.L."/>
            <person name="Buchanan P."/>
            <person name="Buyck B."/>
            <person name="Bense V."/>
            <person name="Catcheside P."/>
            <person name="Chovatia M."/>
            <person name="Cooper J."/>
            <person name="Damon W."/>
            <person name="Desjardin D."/>
            <person name="Finy P."/>
            <person name="Geml J."/>
            <person name="Haridas S."/>
            <person name="Hughes K."/>
            <person name="Justo A."/>
            <person name="Karasinski D."/>
            <person name="Kautmanova I."/>
            <person name="Kiss B."/>
            <person name="Kocsube S."/>
            <person name="Kotiranta H."/>
            <person name="LaButti K.M."/>
            <person name="Lechner B.E."/>
            <person name="Liimatainen K."/>
            <person name="Lipzen A."/>
            <person name="Lukacs Z."/>
            <person name="Mihaltcheva S."/>
            <person name="Morgado L.N."/>
            <person name="Niskanen T."/>
            <person name="Noordeloos M.E."/>
            <person name="Ohm R.A."/>
            <person name="Ortiz-Santana B."/>
            <person name="Ovrebo C."/>
            <person name="Racz N."/>
            <person name="Riley R."/>
            <person name="Savchenko A."/>
            <person name="Shiryaev A."/>
            <person name="Soop K."/>
            <person name="Spirin V."/>
            <person name="Szebenyi C."/>
            <person name="Tomsovsky M."/>
            <person name="Tulloss R.E."/>
            <person name="Uehling J."/>
            <person name="Grigoriev I.V."/>
            <person name="Vagvolgyi C."/>
            <person name="Papp T."/>
            <person name="Martin F.M."/>
            <person name="Miettinen O."/>
            <person name="Hibbett D.S."/>
            <person name="Nagy L.G."/>
        </authorList>
    </citation>
    <scope>NUCLEOTIDE SEQUENCE [LARGE SCALE GENOMIC DNA]</scope>
    <source>
        <strain evidence="1 2">NL-1719</strain>
    </source>
</reference>
<sequence length="169" mass="18314">MNPDHLKQPSTGPSQHSAGPPPSRWPLVQSYTTGYPHNRLKSYGTLAAANIAWQLELARRNLAPVPPPVPNVSQADLGLPALVSPVALAQSGSDAPPQYVSQPTPASQIDNPTTESCASTSLSEESQVEGEDWWVLLEGDRPGPYASRAEVFKLCYGWSTGVKYWYTTR</sequence>
<proteinExistence type="predicted"/>
<protein>
    <submittedName>
        <fullName evidence="1">Uncharacterized protein</fullName>
    </submittedName>
</protein>
<dbReference type="EMBL" id="ML208608">
    <property type="protein sequence ID" value="TFK62071.1"/>
    <property type="molecule type" value="Genomic_DNA"/>
</dbReference>
<evidence type="ECO:0000313" key="2">
    <source>
        <dbReference type="Proteomes" id="UP000308600"/>
    </source>
</evidence>
<name>A0ACD3A8Z4_9AGAR</name>
<gene>
    <name evidence="1" type="ORF">BDN72DRAFT_863122</name>
</gene>